<keyword evidence="1" id="KW-0472">Membrane</keyword>
<evidence type="ECO:0000313" key="3">
    <source>
        <dbReference type="Proteomes" id="UP000196581"/>
    </source>
</evidence>
<evidence type="ECO:0000313" key="2">
    <source>
        <dbReference type="EMBL" id="SLM96648.1"/>
    </source>
</evidence>
<dbReference type="Pfam" id="PF14019">
    <property type="entry name" value="DUF4235"/>
    <property type="match status" value="1"/>
</dbReference>
<feature type="transmembrane region" description="Helical" evidence="1">
    <location>
        <begin position="92"/>
        <end position="110"/>
    </location>
</feature>
<gene>
    <name evidence="2" type="ORF">FM105_06090</name>
</gene>
<accession>A0A1X6XBU2</accession>
<evidence type="ECO:0000256" key="1">
    <source>
        <dbReference type="SAM" id="Phobius"/>
    </source>
</evidence>
<dbReference type="RefSeq" id="WP_256970263.1">
    <property type="nucleotide sequence ID" value="NZ_FWFF01000009.1"/>
</dbReference>
<proteinExistence type="predicted"/>
<sequence>MDPSSLITASGRTLAATARPLAADARLRRKTQRTRHQQEENMGKIAWQIIGVGGTALAAMATRKALAAVWEKSTHRAVPMNPNDDEIGLSEALAWTIVSGVGVAVVQLTIQRYAAKTIRNRFGEESLPKAMRPNKARLEN</sequence>
<organism evidence="2 3">
    <name type="scientific">Brevibacterium yomogidense</name>
    <dbReference type="NCBI Taxonomy" id="946573"/>
    <lineage>
        <taxon>Bacteria</taxon>
        <taxon>Bacillati</taxon>
        <taxon>Actinomycetota</taxon>
        <taxon>Actinomycetes</taxon>
        <taxon>Micrococcales</taxon>
        <taxon>Brevibacteriaceae</taxon>
        <taxon>Brevibacterium</taxon>
    </lineage>
</organism>
<protein>
    <submittedName>
        <fullName evidence="2">Uncharacterized protein</fullName>
    </submittedName>
</protein>
<dbReference type="AlphaFoldDB" id="A0A1X6XBU2"/>
<name>A0A1X6XBU2_9MICO</name>
<dbReference type="Proteomes" id="UP000196581">
    <property type="component" value="Unassembled WGS sequence"/>
</dbReference>
<reference evidence="3" key="1">
    <citation type="submission" date="2017-02" db="EMBL/GenBank/DDBJ databases">
        <authorList>
            <person name="Dridi B."/>
        </authorList>
    </citation>
    <scope>NUCLEOTIDE SEQUENCE [LARGE SCALE GENOMIC DNA]</scope>
    <source>
        <strain evidence="3">B Co 03.10</strain>
    </source>
</reference>
<keyword evidence="3" id="KW-1185">Reference proteome</keyword>
<feature type="transmembrane region" description="Helical" evidence="1">
    <location>
        <begin position="45"/>
        <end position="62"/>
    </location>
</feature>
<keyword evidence="1" id="KW-0812">Transmembrane</keyword>
<dbReference type="InterPro" id="IPR025329">
    <property type="entry name" value="DUF4235"/>
</dbReference>
<keyword evidence="1" id="KW-1133">Transmembrane helix</keyword>
<dbReference type="EMBL" id="FWFF01000009">
    <property type="protein sequence ID" value="SLM96648.1"/>
    <property type="molecule type" value="Genomic_DNA"/>
</dbReference>